<keyword evidence="3" id="KW-1185">Reference proteome</keyword>
<dbReference type="InterPro" id="IPR004027">
    <property type="entry name" value="SEC_C_motif"/>
</dbReference>
<dbReference type="EMBL" id="MASJ01000042">
    <property type="protein sequence ID" value="OCS82325.1"/>
    <property type="molecule type" value="Genomic_DNA"/>
</dbReference>
<dbReference type="Pfam" id="PF07929">
    <property type="entry name" value="PRiA4_ORF3"/>
    <property type="match status" value="1"/>
</dbReference>
<dbReference type="RefSeq" id="WP_066548762.1">
    <property type="nucleotide sequence ID" value="NZ_MASJ01000042.1"/>
</dbReference>
<dbReference type="Gene3D" id="3.10.290.30">
    <property type="entry name" value="MM3350-like"/>
    <property type="match status" value="1"/>
</dbReference>
<comment type="caution">
    <text evidence="2">The sequence shown here is derived from an EMBL/GenBank/DDBJ whole genome shotgun (WGS) entry which is preliminary data.</text>
</comment>
<dbReference type="InterPro" id="IPR024047">
    <property type="entry name" value="MM3350-like_sf"/>
</dbReference>
<feature type="domain" description="Plasmid pRiA4b Orf3-like" evidence="1">
    <location>
        <begin position="3"/>
        <end position="177"/>
    </location>
</feature>
<dbReference type="OrthoDB" id="9801392at2"/>
<dbReference type="InterPro" id="IPR012912">
    <property type="entry name" value="Plasmid_pRiA4b_Orf3-like"/>
</dbReference>
<dbReference type="SUPFAM" id="SSF103642">
    <property type="entry name" value="Sec-C motif"/>
    <property type="match status" value="1"/>
</dbReference>
<dbReference type="PANTHER" id="PTHR41878">
    <property type="entry name" value="LEXA REPRESSOR-RELATED"/>
    <property type="match status" value="1"/>
</dbReference>
<sequence length="468" mass="53742">MKAYILNITFNELQPAVTRQVVLPAGATFNRLHETIQTVTNFTDSHLYQFEFEQLIVTNDSERVDEAKRKSYKGKPVKSPTRLKIDAYMEVGQTFSYLYDFGDYWTLTITVEKIVEDYYFGFPTLLAGQGTAPADDVGGVEGFKEFLTAYNDETHSDHKNMREWASHQSFKEYDEALINEMLKQVKYGKTQWEHIQHDNYTVLEDPYRGPKATAPVAEEKTASVSEAPKEAVVTQQTTTLPEALQYVKAAVNLYGIISVRDFLRLYEMHHAHEQLHVKELQAILLDANNVALLKDNQVVVYNDVFVHEALDRAENRQAFVRRTFKKSFYIPVYSEFMRYADASYVEATPYQQKLTTMLAHDFYEGNEALAHDKVLELVVRLQGVDANFNTFINDFLTAHMPAQKERMNDYLQVISDVAVTTRLWENRGYTTKELQAKNAPQKAIQQKVGRNDDCPCGSGKKYKKCCGK</sequence>
<dbReference type="Pfam" id="PF02810">
    <property type="entry name" value="SEC-C"/>
    <property type="match status" value="1"/>
</dbReference>
<name>A0A1C0Y5B6_9BACL</name>
<reference evidence="2 3" key="1">
    <citation type="submission" date="2016-07" db="EMBL/GenBank/DDBJ databases">
        <title>Caryophanon tenue genome sequencing.</title>
        <authorList>
            <person name="Verma A."/>
            <person name="Pal Y."/>
            <person name="Krishnamurthi S."/>
        </authorList>
    </citation>
    <scope>NUCLEOTIDE SEQUENCE [LARGE SCALE GENOMIC DNA]</scope>
    <source>
        <strain evidence="2 3">DSM 14152</strain>
    </source>
</reference>
<proteinExistence type="predicted"/>
<evidence type="ECO:0000313" key="2">
    <source>
        <dbReference type="EMBL" id="OCS82325.1"/>
    </source>
</evidence>
<evidence type="ECO:0000313" key="3">
    <source>
        <dbReference type="Proteomes" id="UP000093199"/>
    </source>
</evidence>
<dbReference type="STRING" id="33978.A6M13_07790"/>
<dbReference type="PANTHER" id="PTHR41878:SF1">
    <property type="entry name" value="TNPR PROTEIN"/>
    <property type="match status" value="1"/>
</dbReference>
<gene>
    <name evidence="2" type="ORF">A6M13_07790</name>
</gene>
<protein>
    <recommendedName>
        <fullName evidence="1">Plasmid pRiA4b Orf3-like domain-containing protein</fullName>
    </recommendedName>
</protein>
<dbReference type="Gene3D" id="3.10.450.50">
    <property type="match status" value="1"/>
</dbReference>
<evidence type="ECO:0000259" key="1">
    <source>
        <dbReference type="Pfam" id="PF07929"/>
    </source>
</evidence>
<dbReference type="AlphaFoldDB" id="A0A1C0Y5B6"/>
<organism evidence="2 3">
    <name type="scientific">Caryophanon tenue</name>
    <dbReference type="NCBI Taxonomy" id="33978"/>
    <lineage>
        <taxon>Bacteria</taxon>
        <taxon>Bacillati</taxon>
        <taxon>Bacillota</taxon>
        <taxon>Bacilli</taxon>
        <taxon>Bacillales</taxon>
        <taxon>Caryophanaceae</taxon>
        <taxon>Caryophanon</taxon>
    </lineage>
</organism>
<accession>A0A1C0Y5B6</accession>
<dbReference type="Proteomes" id="UP000093199">
    <property type="component" value="Unassembled WGS sequence"/>
</dbReference>
<dbReference type="SUPFAM" id="SSF159941">
    <property type="entry name" value="MM3350-like"/>
    <property type="match status" value="1"/>
</dbReference>